<feature type="compositionally biased region" description="Low complexity" evidence="1">
    <location>
        <begin position="183"/>
        <end position="201"/>
    </location>
</feature>
<dbReference type="SUPFAM" id="SSF57625">
    <property type="entry name" value="Invertebrate chitin-binding proteins"/>
    <property type="match status" value="1"/>
</dbReference>
<feature type="region of interest" description="Disordered" evidence="1">
    <location>
        <begin position="244"/>
        <end position="304"/>
    </location>
</feature>
<accession>U4UZL1</accession>
<feature type="region of interest" description="Disordered" evidence="1">
    <location>
        <begin position="1027"/>
        <end position="1076"/>
    </location>
</feature>
<evidence type="ECO:0000256" key="1">
    <source>
        <dbReference type="SAM" id="MobiDB-lite"/>
    </source>
</evidence>
<dbReference type="SMART" id="SM00494">
    <property type="entry name" value="ChtBD2"/>
    <property type="match status" value="1"/>
</dbReference>
<feature type="compositionally biased region" description="Basic and acidic residues" evidence="1">
    <location>
        <begin position="270"/>
        <end position="282"/>
    </location>
</feature>
<feature type="region of interest" description="Disordered" evidence="1">
    <location>
        <begin position="665"/>
        <end position="742"/>
    </location>
</feature>
<evidence type="ECO:0000259" key="2">
    <source>
        <dbReference type="PROSITE" id="PS50940"/>
    </source>
</evidence>
<dbReference type="InterPro" id="IPR036508">
    <property type="entry name" value="Chitin-bd_dom_sf"/>
</dbReference>
<dbReference type="PANTHER" id="PTHR22933">
    <property type="entry name" value="FI18007P1-RELATED"/>
    <property type="match status" value="1"/>
</dbReference>
<feature type="region of interest" description="Disordered" evidence="1">
    <location>
        <begin position="1145"/>
        <end position="1169"/>
    </location>
</feature>
<organism evidence="3 5">
    <name type="scientific">Dendroctonus ponderosae</name>
    <name type="common">Mountain pine beetle</name>
    <dbReference type="NCBI Taxonomy" id="77166"/>
    <lineage>
        <taxon>Eukaryota</taxon>
        <taxon>Metazoa</taxon>
        <taxon>Ecdysozoa</taxon>
        <taxon>Arthropoda</taxon>
        <taxon>Hexapoda</taxon>
        <taxon>Insecta</taxon>
        <taxon>Pterygota</taxon>
        <taxon>Neoptera</taxon>
        <taxon>Endopterygota</taxon>
        <taxon>Coleoptera</taxon>
        <taxon>Polyphaga</taxon>
        <taxon>Cucujiformia</taxon>
        <taxon>Curculionidae</taxon>
        <taxon>Scolytinae</taxon>
        <taxon>Dendroctonus</taxon>
    </lineage>
</organism>
<feature type="compositionally biased region" description="Basic residues" evidence="1">
    <location>
        <begin position="1034"/>
        <end position="1044"/>
    </location>
</feature>
<feature type="compositionally biased region" description="Polar residues" evidence="1">
    <location>
        <begin position="822"/>
        <end position="848"/>
    </location>
</feature>
<feature type="compositionally biased region" description="Polar residues" evidence="1">
    <location>
        <begin position="329"/>
        <end position="339"/>
    </location>
</feature>
<feature type="region of interest" description="Disordered" evidence="1">
    <location>
        <begin position="757"/>
        <end position="873"/>
    </location>
</feature>
<feature type="compositionally biased region" description="Polar residues" evidence="1">
    <location>
        <begin position="346"/>
        <end position="358"/>
    </location>
</feature>
<feature type="compositionally biased region" description="Polar residues" evidence="1">
    <location>
        <begin position="167"/>
        <end position="181"/>
    </location>
</feature>
<protein>
    <recommendedName>
        <fullName evidence="2">Chitin-binding type-2 domain-containing protein</fullName>
    </recommendedName>
</protein>
<dbReference type="GO" id="GO:0005576">
    <property type="term" value="C:extracellular region"/>
    <property type="evidence" value="ECO:0007669"/>
    <property type="project" value="InterPro"/>
</dbReference>
<evidence type="ECO:0000313" key="3">
    <source>
        <dbReference type="EMBL" id="ERL95836.1"/>
    </source>
</evidence>
<dbReference type="GO" id="GO:0008061">
    <property type="term" value="F:chitin binding"/>
    <property type="evidence" value="ECO:0007669"/>
    <property type="project" value="InterPro"/>
</dbReference>
<gene>
    <name evidence="3" type="ORF">D910_00425</name>
    <name evidence="4" type="ORF">D910_00426</name>
</gene>
<dbReference type="EMBL" id="KI208328">
    <property type="protein sequence ID" value="ERL95837.1"/>
    <property type="molecule type" value="Genomic_DNA"/>
</dbReference>
<feature type="compositionally biased region" description="Low complexity" evidence="1">
    <location>
        <begin position="1159"/>
        <end position="1169"/>
    </location>
</feature>
<feature type="compositionally biased region" description="Basic residues" evidence="1">
    <location>
        <begin position="853"/>
        <end position="863"/>
    </location>
</feature>
<dbReference type="STRING" id="77166.U4UZL1"/>
<dbReference type="OrthoDB" id="10065127at2759"/>
<feature type="region of interest" description="Disordered" evidence="1">
    <location>
        <begin position="167"/>
        <end position="202"/>
    </location>
</feature>
<dbReference type="InterPro" id="IPR002557">
    <property type="entry name" value="Chitin-bd_dom"/>
</dbReference>
<evidence type="ECO:0000313" key="5">
    <source>
        <dbReference type="Proteomes" id="UP000030742"/>
    </source>
</evidence>
<proteinExistence type="predicted"/>
<dbReference type="Pfam" id="PF01607">
    <property type="entry name" value="CBM_14"/>
    <property type="match status" value="1"/>
</dbReference>
<name>U4UZL1_DENPD</name>
<feature type="region of interest" description="Disordered" evidence="1">
    <location>
        <begin position="329"/>
        <end position="358"/>
    </location>
</feature>
<dbReference type="PANTHER" id="PTHR22933:SF43">
    <property type="entry name" value="LP10131P"/>
    <property type="match status" value="1"/>
</dbReference>
<dbReference type="InterPro" id="IPR052976">
    <property type="entry name" value="Scoloptoxin-like"/>
</dbReference>
<sequence length="1345" mass="150205">MFLLFIGWFESFEHKSTTVEREKPHQHGMRILEVFIQIINKKCLTLAFKDARGLIFEDLSAVTSFEIAMRLQKVGRKFLDFDNLPDTNFSCHGKVIGGYYADVETNCQMFHVCTKGQAGENMDIRFLCLNGTVFDQETRVCERIDEVDCSKSEQFYSLNLELYQHSGQNSEDIPEVSQETEAPTKSTTTSTTTTTKNPTTSQYFTTARPVAATAASNSPQAVSGHHFPVNAPDIRFNPEEINISLNPGAPPDIRTKHFQLPQGFSDDSSEVSHGDEHERERLSASTSPKSIYAIDSDSDKLPQNSDYLEENFRSTERQPQFLIQTNSFRHSQSFPPNSHQYHHPQFHSTTVKHSGNFPRQTTSRTIYLHSLKPPQVHQHHHYTHHPRTEKTPQRVQIPIPLLPTLPPLTFSSPAPFTLQHHIDSKRYTKEHQSPPRIIISASASVSDASGRRLNYSLGTIGAAQILDTPPSSYDEYKDGDVGLDPFYHDVPKIQERKRRKRSTDENPINPFEIIKNEKEAVEVLKFLYTWYQSHQATATVPPPTSPVSSDLIQTINNELAPRIEEIGLNPESSEIHSTSSKEATSTESMKPHYGELFKKGGRFSLVGGYRNEPVFNGENHKKLAERMDVGDKTRNSDIIVKDFKELPFSTHDYVDDNYEGVTYRQSANSQEVQPKKDKPLDLNLPQLVKNTPNHTNPEREFEATKEPGREEVGDAPETTAPFPAGFADTEETSTDQTRHFTDRSSADLLYKYLQLTPETSSTSPKEHQNVTETSGKVTKHTEINVLSETREAEPNKATSSTSVSPPRRQGGRRRGGIKQKQLDSYQAASYNVPNSSAQREAQNYISTPPNKPSARRGRNRGRSRFATSTSTTELSPAVSTSSWLIHFEETSALRMEETTVASAVENSTTEAPLPEATNPILQEREATVVTEAATFVTPSSTQEATDFIPFSNTITTDSSTDPLSTTEENAREAVSELNPPAPTASYLIELLKHFAQSDDSAIYAPFTTEAPTSYDPLTETLMSSLPSFVTPKPERRRSRHRHSSKVSTTQLPTLRDISRKNSPLISSKNESESKSKADLLDKLSAIEKHLIEGDLPTTIGAPVVISEETPSTEMPETSTVFQELAQFHIDAKNYYDDVFVVPESTTRNSSEPQEELKLTESTTEAAATEGISSELNPDEATTKMYLDLGELATTLLPDVEIQKSISLPVSVLDVPYPINDAHSINGLFSNEETSTSTSIPSEWPSSTTTLPFAVTTEVLPDPTEYPPSDPPMRQVHDNSTEIIFVKTDQSLDNPRASLVPSGVGKQLRTAQHHYKWGAFHAKISTFTQKASLPLENRVWKAPIQH</sequence>
<dbReference type="Proteomes" id="UP000030742">
    <property type="component" value="Unassembled WGS sequence"/>
</dbReference>
<dbReference type="EMBL" id="KI208327">
    <property type="protein sequence ID" value="ERL95836.1"/>
    <property type="molecule type" value="Genomic_DNA"/>
</dbReference>
<dbReference type="Gene3D" id="2.170.140.10">
    <property type="entry name" value="Chitin binding domain"/>
    <property type="match status" value="1"/>
</dbReference>
<dbReference type="PROSITE" id="PS50940">
    <property type="entry name" value="CHIT_BIND_II"/>
    <property type="match status" value="1"/>
</dbReference>
<feature type="domain" description="Chitin-binding type-2" evidence="2">
    <location>
        <begin position="88"/>
        <end position="151"/>
    </location>
</feature>
<feature type="compositionally biased region" description="Basic and acidic residues" evidence="1">
    <location>
        <begin position="696"/>
        <end position="712"/>
    </location>
</feature>
<evidence type="ECO:0000313" key="4">
    <source>
        <dbReference type="EMBL" id="ERL95837.1"/>
    </source>
</evidence>
<reference evidence="3 5" key="1">
    <citation type="journal article" date="2013" name="Genome Biol.">
        <title>Draft genome of the mountain pine beetle, Dendroctonus ponderosae Hopkins, a major forest pest.</title>
        <authorList>
            <person name="Keeling C.I."/>
            <person name="Yuen M.M."/>
            <person name="Liao N.Y."/>
            <person name="Docking T.R."/>
            <person name="Chan S.K."/>
            <person name="Taylor G.A."/>
            <person name="Palmquist D.L."/>
            <person name="Jackman S.D."/>
            <person name="Nguyen A."/>
            <person name="Li M."/>
            <person name="Henderson H."/>
            <person name="Janes J.K."/>
            <person name="Zhao Y."/>
            <person name="Pandoh P."/>
            <person name="Moore R."/>
            <person name="Sperling F.A."/>
            <person name="Huber D.P."/>
            <person name="Birol I."/>
            <person name="Jones S.J."/>
            <person name="Bohlmann J."/>
        </authorList>
    </citation>
    <scope>NUCLEOTIDE SEQUENCE</scope>
</reference>